<dbReference type="InterPro" id="IPR002010">
    <property type="entry name" value="T3SS_IM_R"/>
</dbReference>
<evidence type="ECO:0000256" key="5">
    <source>
        <dbReference type="ARBA" id="ARBA00022692"/>
    </source>
</evidence>
<evidence type="ECO:0000313" key="11">
    <source>
        <dbReference type="EMBL" id="RKI93660.1"/>
    </source>
</evidence>
<keyword evidence="11" id="KW-0966">Cell projection</keyword>
<dbReference type="GO" id="GO:0009425">
    <property type="term" value="C:bacterial-type flagellum basal body"/>
    <property type="evidence" value="ECO:0007669"/>
    <property type="project" value="UniProtKB-SubCell"/>
</dbReference>
<feature type="transmembrane region" description="Helical" evidence="10">
    <location>
        <begin position="40"/>
        <end position="57"/>
    </location>
</feature>
<gene>
    <name evidence="11" type="primary">fliR</name>
    <name evidence="11" type="ORF">D7V94_02940</name>
</gene>
<keyword evidence="5 10" id="KW-0812">Transmembrane</keyword>
<comment type="similarity">
    <text evidence="2 10">Belongs to the FliR/MopE/SpaR family.</text>
</comment>
<evidence type="ECO:0000256" key="10">
    <source>
        <dbReference type="RuleBase" id="RU362071"/>
    </source>
</evidence>
<evidence type="ECO:0000256" key="9">
    <source>
        <dbReference type="NCBIfam" id="TIGR01400"/>
    </source>
</evidence>
<reference evidence="11 12" key="1">
    <citation type="submission" date="2018-09" db="EMBL/GenBank/DDBJ databases">
        <title>Murine metabolic-syndrome-specific gut microbial biobank.</title>
        <authorList>
            <person name="Liu C."/>
        </authorList>
    </citation>
    <scope>NUCLEOTIDE SEQUENCE [LARGE SCALE GENOMIC DNA]</scope>
    <source>
        <strain evidence="11 12">0.1xD8-82</strain>
    </source>
</reference>
<feature type="transmembrane region" description="Helical" evidence="10">
    <location>
        <begin position="222"/>
        <end position="244"/>
    </location>
</feature>
<dbReference type="AlphaFoldDB" id="A0A3A9AQ73"/>
<dbReference type="OrthoDB" id="9807748at2"/>
<dbReference type="RefSeq" id="WP_120466610.1">
    <property type="nucleotide sequence ID" value="NZ_CATAJS010000007.1"/>
</dbReference>
<dbReference type="NCBIfam" id="TIGR01400">
    <property type="entry name" value="fliR"/>
    <property type="match status" value="1"/>
</dbReference>
<comment type="function">
    <text evidence="1 10">Role in flagellar biosynthesis.</text>
</comment>
<dbReference type="PANTHER" id="PTHR30065:SF1">
    <property type="entry name" value="SURFACE PRESENTATION OF ANTIGENS PROTEIN SPAR"/>
    <property type="match status" value="1"/>
</dbReference>
<dbReference type="PANTHER" id="PTHR30065">
    <property type="entry name" value="FLAGELLAR BIOSYNTHETIC PROTEIN FLIR"/>
    <property type="match status" value="1"/>
</dbReference>
<feature type="transmembrane region" description="Helical" evidence="10">
    <location>
        <begin position="179"/>
        <end position="201"/>
    </location>
</feature>
<keyword evidence="8 10" id="KW-0975">Bacterial flagellum</keyword>
<feature type="transmembrane region" description="Helical" evidence="10">
    <location>
        <begin position="13"/>
        <end position="33"/>
    </location>
</feature>
<protein>
    <recommendedName>
        <fullName evidence="3 9">Flagellar biosynthetic protein FliR</fullName>
    </recommendedName>
</protein>
<dbReference type="InterPro" id="IPR006303">
    <property type="entry name" value="FliR"/>
</dbReference>
<dbReference type="GO" id="GO:0005886">
    <property type="term" value="C:plasma membrane"/>
    <property type="evidence" value="ECO:0007669"/>
    <property type="project" value="UniProtKB-SubCell"/>
</dbReference>
<evidence type="ECO:0000256" key="3">
    <source>
        <dbReference type="ARBA" id="ARBA00021717"/>
    </source>
</evidence>
<organism evidence="11 12">
    <name type="scientific">Parablautia intestinalis</name>
    <dbReference type="NCBI Taxonomy" id="2320100"/>
    <lineage>
        <taxon>Bacteria</taxon>
        <taxon>Bacillati</taxon>
        <taxon>Bacillota</taxon>
        <taxon>Clostridia</taxon>
        <taxon>Lachnospirales</taxon>
        <taxon>Lachnospiraceae</taxon>
        <taxon>Parablautia</taxon>
    </lineage>
</organism>
<comment type="subcellular location">
    <subcellularLocation>
        <location evidence="10">Cell membrane</location>
        <topology evidence="10">Multi-pass membrane protein</topology>
    </subcellularLocation>
    <subcellularLocation>
        <location evidence="10">Bacterial flagellum basal body</location>
    </subcellularLocation>
</comment>
<name>A0A3A9AQ73_9FIRM</name>
<evidence type="ECO:0000256" key="7">
    <source>
        <dbReference type="ARBA" id="ARBA00023136"/>
    </source>
</evidence>
<evidence type="ECO:0000313" key="12">
    <source>
        <dbReference type="Proteomes" id="UP000280696"/>
    </source>
</evidence>
<dbReference type="PRINTS" id="PR00953">
    <property type="entry name" value="TYPE3IMRPROT"/>
</dbReference>
<keyword evidence="12" id="KW-1185">Reference proteome</keyword>
<accession>A0A3A9AQ73</accession>
<evidence type="ECO:0000256" key="1">
    <source>
        <dbReference type="ARBA" id="ARBA00002578"/>
    </source>
</evidence>
<dbReference type="Proteomes" id="UP000280696">
    <property type="component" value="Unassembled WGS sequence"/>
</dbReference>
<feature type="transmembrane region" description="Helical" evidence="10">
    <location>
        <begin position="122"/>
        <end position="145"/>
    </location>
</feature>
<dbReference type="Pfam" id="PF01311">
    <property type="entry name" value="Bac_export_1"/>
    <property type="match status" value="1"/>
</dbReference>
<evidence type="ECO:0000256" key="6">
    <source>
        <dbReference type="ARBA" id="ARBA00022989"/>
    </source>
</evidence>
<dbReference type="GO" id="GO:0044780">
    <property type="term" value="P:bacterial-type flagellum assembly"/>
    <property type="evidence" value="ECO:0007669"/>
    <property type="project" value="UniProtKB-UniRule"/>
</dbReference>
<sequence length="260" mass="29073">MLEYAFTYADLEYFFLILMRVGSFIFTAPFFSMSNTPRRVRAALAFFIALLLYQGLPRQAVSYDTLLGYTIIVMKEVITGLMLGFAANLCATIVTFAGQIADMEMGLSMASLMDPATRQNTTITGIYYNYMIMLMLLLSGMHRYLLRALAETYTLIPVNGAIFRRDKILAAAVEFLSDYIVIGFRICLPIFAVMIILNAVLGVLAKVSPQMNMFAVGIQMKVLTGLCILFLSTAMLPGAANFIYDQMKHMVSVYAEVMMR</sequence>
<keyword evidence="7 10" id="KW-0472">Membrane</keyword>
<keyword evidence="11" id="KW-0969">Cilium</keyword>
<keyword evidence="6 10" id="KW-1133">Transmembrane helix</keyword>
<evidence type="ECO:0000256" key="2">
    <source>
        <dbReference type="ARBA" id="ARBA00009772"/>
    </source>
</evidence>
<keyword evidence="11" id="KW-0282">Flagellum</keyword>
<dbReference type="EMBL" id="RAYQ01000002">
    <property type="protein sequence ID" value="RKI93660.1"/>
    <property type="molecule type" value="Genomic_DNA"/>
</dbReference>
<proteinExistence type="inferred from homology"/>
<evidence type="ECO:0000256" key="8">
    <source>
        <dbReference type="ARBA" id="ARBA00023143"/>
    </source>
</evidence>
<feature type="transmembrane region" description="Helical" evidence="10">
    <location>
        <begin position="77"/>
        <end position="101"/>
    </location>
</feature>
<dbReference type="GO" id="GO:0006605">
    <property type="term" value="P:protein targeting"/>
    <property type="evidence" value="ECO:0007669"/>
    <property type="project" value="UniProtKB-UniRule"/>
</dbReference>
<comment type="caution">
    <text evidence="11">The sequence shown here is derived from an EMBL/GenBank/DDBJ whole genome shotgun (WGS) entry which is preliminary data.</text>
</comment>
<keyword evidence="4 10" id="KW-1003">Cell membrane</keyword>
<evidence type="ECO:0000256" key="4">
    <source>
        <dbReference type="ARBA" id="ARBA00022475"/>
    </source>
</evidence>